<proteinExistence type="predicted"/>
<keyword evidence="1" id="KW-0812">Transmembrane</keyword>
<evidence type="ECO:0000259" key="2">
    <source>
        <dbReference type="PROSITE" id="PS50213"/>
    </source>
</evidence>
<keyword evidence="1" id="KW-0472">Membrane</keyword>
<dbReference type="Gene3D" id="2.30.180.10">
    <property type="entry name" value="FAS1 domain"/>
    <property type="match status" value="2"/>
</dbReference>
<evidence type="ECO:0000313" key="4">
    <source>
        <dbReference type="Proteomes" id="UP001055172"/>
    </source>
</evidence>
<keyword evidence="1" id="KW-1133">Transmembrane helix</keyword>
<dbReference type="PANTHER" id="PTHR10900">
    <property type="entry name" value="PERIOSTIN-RELATED"/>
    <property type="match status" value="1"/>
</dbReference>
<protein>
    <submittedName>
        <fullName evidence="3">Aurofusarin biosynthesis cluster protein S</fullName>
    </submittedName>
</protein>
<reference evidence="3 4" key="1">
    <citation type="submission" date="2021-07" db="EMBL/GenBank/DDBJ databases">
        <title>Genome data of Colletotrichum spaethianum.</title>
        <authorList>
            <person name="Utami Y.D."/>
            <person name="Hiruma K."/>
        </authorList>
    </citation>
    <scope>NUCLEOTIDE SEQUENCE [LARGE SCALE GENOMIC DNA]</scope>
    <source>
        <strain evidence="3 4">MAFF 242679</strain>
    </source>
</reference>
<accession>A0AA37GUB7</accession>
<feature type="domain" description="FAS1" evidence="2">
    <location>
        <begin position="61"/>
        <end position="201"/>
    </location>
</feature>
<name>A0AA37GUB7_9PEZI</name>
<evidence type="ECO:0000313" key="3">
    <source>
        <dbReference type="EMBL" id="GJC87423.1"/>
    </source>
</evidence>
<dbReference type="AlphaFoldDB" id="A0AA37GUB7"/>
<feature type="transmembrane region" description="Helical" evidence="1">
    <location>
        <begin position="20"/>
        <end position="38"/>
    </location>
</feature>
<dbReference type="InterPro" id="IPR000782">
    <property type="entry name" value="FAS1_domain"/>
</dbReference>
<sequence>MAMTATKRKKASILRALRAVLYLSLLPLVVLFFISKWHNSNSQVSQVSLPDVQTPPNKGSNLTVWEILSNDESVSRFAGIVGKLPDIVRGLSAPQAQFTVYAPVNEAFDSFYFPPDPPPFFGLFLAGYHMGPGPVSPVRLRSAGTVSSFVNGDIFFTYKQRISIQQNHDEITFNHEAKYLPTDGALSSAMNGFVHHIDGVLGLPNSTAHVLRTRPHLSKLREGFACTRLAESIYDTNLHVSQTLFAPTDVAFDRLGKKATKFLFSRWGRPYLRTLLKYHVVANQTLFSDMYWPHNGSDLVDFHKMRETDSHKFRLPTLLSNNYLTVESRKLRGRWHLRVVPSSDSRKSDEKEVVEVSVPDILTMDGVVHLVDAFILPPGPSPKPNVSWMSRLVAMFWHQDQSVEDLVDRLEPHIEEPEMSALAP</sequence>
<dbReference type="EMBL" id="BPPX01000026">
    <property type="protein sequence ID" value="GJC87423.1"/>
    <property type="molecule type" value="Genomic_DNA"/>
</dbReference>
<gene>
    <name evidence="3" type="ORF">ColLi_10261</name>
</gene>
<dbReference type="SMART" id="SM00554">
    <property type="entry name" value="FAS1"/>
    <property type="match status" value="2"/>
</dbReference>
<dbReference type="Proteomes" id="UP001055172">
    <property type="component" value="Unassembled WGS sequence"/>
</dbReference>
<dbReference type="InterPro" id="IPR050904">
    <property type="entry name" value="Adhesion/Biosynth-related"/>
</dbReference>
<dbReference type="InterPro" id="IPR036378">
    <property type="entry name" value="FAS1_dom_sf"/>
</dbReference>
<keyword evidence="4" id="KW-1185">Reference proteome</keyword>
<organism evidence="3 4">
    <name type="scientific">Colletotrichum liriopes</name>
    <dbReference type="NCBI Taxonomy" id="708192"/>
    <lineage>
        <taxon>Eukaryota</taxon>
        <taxon>Fungi</taxon>
        <taxon>Dikarya</taxon>
        <taxon>Ascomycota</taxon>
        <taxon>Pezizomycotina</taxon>
        <taxon>Sordariomycetes</taxon>
        <taxon>Hypocreomycetidae</taxon>
        <taxon>Glomerellales</taxon>
        <taxon>Glomerellaceae</taxon>
        <taxon>Colletotrichum</taxon>
        <taxon>Colletotrichum spaethianum species complex</taxon>
    </lineage>
</organism>
<evidence type="ECO:0000256" key="1">
    <source>
        <dbReference type="SAM" id="Phobius"/>
    </source>
</evidence>
<feature type="domain" description="FAS1" evidence="2">
    <location>
        <begin position="204"/>
        <end position="375"/>
    </location>
</feature>
<dbReference type="PANTHER" id="PTHR10900:SF77">
    <property type="entry name" value="FI19380P1"/>
    <property type="match status" value="1"/>
</dbReference>
<dbReference type="PROSITE" id="PS50213">
    <property type="entry name" value="FAS1"/>
    <property type="match status" value="2"/>
</dbReference>
<dbReference type="Pfam" id="PF02469">
    <property type="entry name" value="Fasciclin"/>
    <property type="match status" value="2"/>
</dbReference>
<comment type="caution">
    <text evidence="3">The sequence shown here is derived from an EMBL/GenBank/DDBJ whole genome shotgun (WGS) entry which is preliminary data.</text>
</comment>
<dbReference type="SUPFAM" id="SSF82153">
    <property type="entry name" value="FAS1 domain"/>
    <property type="match status" value="2"/>
</dbReference>